<keyword evidence="5 6" id="KW-0472">Membrane</keyword>
<feature type="transmembrane region" description="Helical" evidence="6">
    <location>
        <begin position="146"/>
        <end position="166"/>
    </location>
</feature>
<feature type="transmembrane region" description="Helical" evidence="6">
    <location>
        <begin position="29"/>
        <end position="50"/>
    </location>
</feature>
<comment type="subcellular location">
    <subcellularLocation>
        <location evidence="1">Membrane</location>
    </subcellularLocation>
</comment>
<dbReference type="Pfam" id="PF01490">
    <property type="entry name" value="Aa_trans"/>
    <property type="match status" value="1"/>
</dbReference>
<evidence type="ECO:0000256" key="2">
    <source>
        <dbReference type="ARBA" id="ARBA00022692"/>
    </source>
</evidence>
<dbReference type="RefSeq" id="XP_002952806.1">
    <property type="nucleotide sequence ID" value="XM_002952760.1"/>
</dbReference>
<name>D8U2F8_VOLCA</name>
<feature type="transmembrane region" description="Helical" evidence="6">
    <location>
        <begin position="109"/>
        <end position="126"/>
    </location>
</feature>
<keyword evidence="3" id="KW-0813">Transport</keyword>
<organism evidence="9">
    <name type="scientific">Volvox carteri f. nagariensis</name>
    <dbReference type="NCBI Taxonomy" id="3068"/>
    <lineage>
        <taxon>Eukaryota</taxon>
        <taxon>Viridiplantae</taxon>
        <taxon>Chlorophyta</taxon>
        <taxon>core chlorophytes</taxon>
        <taxon>Chlorophyceae</taxon>
        <taxon>CS clade</taxon>
        <taxon>Chlamydomonadales</taxon>
        <taxon>Volvocaceae</taxon>
        <taxon>Volvox</taxon>
    </lineage>
</organism>
<proteinExistence type="predicted"/>
<evidence type="ECO:0000313" key="9">
    <source>
        <dbReference type="Proteomes" id="UP000001058"/>
    </source>
</evidence>
<dbReference type="InParanoid" id="D8U2F8"/>
<evidence type="ECO:0000313" key="8">
    <source>
        <dbReference type="EMBL" id="EFJ46056.1"/>
    </source>
</evidence>
<evidence type="ECO:0000256" key="4">
    <source>
        <dbReference type="ARBA" id="ARBA00022989"/>
    </source>
</evidence>
<keyword evidence="4 6" id="KW-1133">Transmembrane helix</keyword>
<evidence type="ECO:0000256" key="5">
    <source>
        <dbReference type="ARBA" id="ARBA00023136"/>
    </source>
</evidence>
<dbReference type="STRING" id="3068.D8U2F8"/>
<reference evidence="8 9" key="1">
    <citation type="journal article" date="2010" name="Science">
        <title>Genomic analysis of organismal complexity in the multicellular green alga Volvox carteri.</title>
        <authorList>
            <person name="Prochnik S.E."/>
            <person name="Umen J."/>
            <person name="Nedelcu A.M."/>
            <person name="Hallmann A."/>
            <person name="Miller S.M."/>
            <person name="Nishii I."/>
            <person name="Ferris P."/>
            <person name="Kuo A."/>
            <person name="Mitros T."/>
            <person name="Fritz-Laylin L.K."/>
            <person name="Hellsten U."/>
            <person name="Chapman J."/>
            <person name="Simakov O."/>
            <person name="Rensing S.A."/>
            <person name="Terry A."/>
            <person name="Pangilinan J."/>
            <person name="Kapitonov V."/>
            <person name="Jurka J."/>
            <person name="Salamov A."/>
            <person name="Shapiro H."/>
            <person name="Schmutz J."/>
            <person name="Grimwood J."/>
            <person name="Lindquist E."/>
            <person name="Lucas S."/>
            <person name="Grigoriev I.V."/>
            <person name="Schmitt R."/>
            <person name="Kirk D."/>
            <person name="Rokhsar D.S."/>
        </authorList>
    </citation>
    <scope>NUCLEOTIDE SEQUENCE [LARGE SCALE GENOMIC DNA]</scope>
    <source>
        <strain evidence="9">f. Nagariensis / Eve</strain>
    </source>
</reference>
<gene>
    <name evidence="8" type="ORF">VOLCADRAFT_93559</name>
</gene>
<evidence type="ECO:0000256" key="1">
    <source>
        <dbReference type="ARBA" id="ARBA00004370"/>
    </source>
</evidence>
<dbReference type="GeneID" id="9627611"/>
<dbReference type="GO" id="GO:0006865">
    <property type="term" value="P:amino acid transport"/>
    <property type="evidence" value="ECO:0007669"/>
    <property type="project" value="UniProtKB-KW"/>
</dbReference>
<accession>D8U2F8</accession>
<dbReference type="InterPro" id="IPR013057">
    <property type="entry name" value="AA_transpt_TM"/>
</dbReference>
<dbReference type="KEGG" id="vcn:VOLCADRAFT_93559"/>
<dbReference type="AlphaFoldDB" id="D8U2F8"/>
<keyword evidence="9" id="KW-1185">Reference proteome</keyword>
<sequence>MWLTACVVLKAALGVGVLSLPGAFARLGWIPAGLVLASLAAIVVYSGLLYTRLTTQPYRRTDQHGGHGHHYDGRQHGAGGGGGWTGSRCRHPVMLHSLARMALGRAGEVGAFLTAYATIWLLPAIFHITAVEALSQVLGPPDSPPLLLHGLLVLGAVVALAQLQSLTQAGAINTRRVAHTPLGGPQKDK</sequence>
<keyword evidence="2 6" id="KW-0812">Transmembrane</keyword>
<dbReference type="Proteomes" id="UP000001058">
    <property type="component" value="Unassembled WGS sequence"/>
</dbReference>
<feature type="domain" description="Amino acid transporter transmembrane" evidence="7">
    <location>
        <begin position="2"/>
        <end position="71"/>
    </location>
</feature>
<dbReference type="GO" id="GO:0016020">
    <property type="term" value="C:membrane"/>
    <property type="evidence" value="ECO:0007669"/>
    <property type="project" value="UniProtKB-SubCell"/>
</dbReference>
<dbReference type="OrthoDB" id="40134at2759"/>
<keyword evidence="3" id="KW-0029">Amino-acid transport</keyword>
<protein>
    <recommendedName>
        <fullName evidence="7">Amino acid transporter transmembrane domain-containing protein</fullName>
    </recommendedName>
</protein>
<evidence type="ECO:0000256" key="3">
    <source>
        <dbReference type="ARBA" id="ARBA00022970"/>
    </source>
</evidence>
<evidence type="ECO:0000259" key="7">
    <source>
        <dbReference type="Pfam" id="PF01490"/>
    </source>
</evidence>
<dbReference type="EMBL" id="GL378353">
    <property type="protein sequence ID" value="EFJ46056.1"/>
    <property type="molecule type" value="Genomic_DNA"/>
</dbReference>
<evidence type="ECO:0000256" key="6">
    <source>
        <dbReference type="SAM" id="Phobius"/>
    </source>
</evidence>